<dbReference type="NCBIfam" id="TIGR01640">
    <property type="entry name" value="F_box_assoc_1"/>
    <property type="match status" value="1"/>
</dbReference>
<dbReference type="InterPro" id="IPR017451">
    <property type="entry name" value="F-box-assoc_interact_dom"/>
</dbReference>
<feature type="domain" description="F-box" evidence="1">
    <location>
        <begin position="1"/>
        <end position="45"/>
    </location>
</feature>
<dbReference type="InterPro" id="IPR036047">
    <property type="entry name" value="F-box-like_dom_sf"/>
</dbReference>
<dbReference type="PANTHER" id="PTHR31672:SF13">
    <property type="entry name" value="F-BOX PROTEIN CPR30-LIKE"/>
    <property type="match status" value="1"/>
</dbReference>
<dbReference type="CDD" id="cd22157">
    <property type="entry name" value="F-box_AtFBW1-like"/>
    <property type="match status" value="1"/>
</dbReference>
<gene>
    <name evidence="2" type="ORF">FSB_LOCUS49222</name>
</gene>
<sequence length="398" mass="45197">MSDSLPDEIVTQILLRLPIKSIITSICVCKTWKSIIQNPTFISSHLHHSTTTNNHNLLLFRLCTQNRKAHIFDIEDPFAPCSDGEIKELYSLHNDDDDFAEHARFDYFHFQANNYNGASRVVGTCNGLVCLSDNLNTYIDKLFLWNPCVRKFVKIPSPNVEVTFWTYESIGFGFDAKTNDYKVARVVTLVDNAHSRKDRPVVEVYSLSTGEWRMVTALPPICTLLGREQVGFVNGALHWLAFRRIDDGHKFHHFVLVFDLGDEVFREILLPELPGYETTYKLEGLVSVYGNCLALFQKEYNNGQQNIWVMKEYGVASSWTKLLTIPYQGSGVDIPMPIGFRRNGEVMLKMDDGQLVSVDLGNQKMNNLGISSYGYTFVDSYVESLVLLDKATNGAVTY</sequence>
<dbReference type="SUPFAM" id="SSF81383">
    <property type="entry name" value="F-box domain"/>
    <property type="match status" value="1"/>
</dbReference>
<dbReference type="InterPro" id="IPR001810">
    <property type="entry name" value="F-box_dom"/>
</dbReference>
<dbReference type="InterPro" id="IPR050796">
    <property type="entry name" value="SCF_F-box_component"/>
</dbReference>
<dbReference type="Pfam" id="PF00646">
    <property type="entry name" value="F-box"/>
    <property type="match status" value="1"/>
</dbReference>
<protein>
    <recommendedName>
        <fullName evidence="1">F-box domain-containing protein</fullName>
    </recommendedName>
</protein>
<name>A0A2N9IBA4_FAGSY</name>
<organism evidence="2">
    <name type="scientific">Fagus sylvatica</name>
    <name type="common">Beechnut</name>
    <dbReference type="NCBI Taxonomy" id="28930"/>
    <lineage>
        <taxon>Eukaryota</taxon>
        <taxon>Viridiplantae</taxon>
        <taxon>Streptophyta</taxon>
        <taxon>Embryophyta</taxon>
        <taxon>Tracheophyta</taxon>
        <taxon>Spermatophyta</taxon>
        <taxon>Magnoliopsida</taxon>
        <taxon>eudicotyledons</taxon>
        <taxon>Gunneridae</taxon>
        <taxon>Pentapetalae</taxon>
        <taxon>rosids</taxon>
        <taxon>fabids</taxon>
        <taxon>Fagales</taxon>
        <taxon>Fagaceae</taxon>
        <taxon>Fagus</taxon>
    </lineage>
</organism>
<accession>A0A2N9IBA4</accession>
<evidence type="ECO:0000313" key="2">
    <source>
        <dbReference type="EMBL" id="SPD21340.1"/>
    </source>
</evidence>
<dbReference type="EMBL" id="OIVN01005198">
    <property type="protein sequence ID" value="SPD21340.1"/>
    <property type="molecule type" value="Genomic_DNA"/>
</dbReference>
<dbReference type="AlphaFoldDB" id="A0A2N9IBA4"/>
<dbReference type="PROSITE" id="PS50181">
    <property type="entry name" value="FBOX"/>
    <property type="match status" value="1"/>
</dbReference>
<dbReference type="Pfam" id="PF07734">
    <property type="entry name" value="FBA_1"/>
    <property type="match status" value="1"/>
</dbReference>
<reference evidence="2" key="1">
    <citation type="submission" date="2018-02" db="EMBL/GenBank/DDBJ databases">
        <authorList>
            <person name="Cohen D.B."/>
            <person name="Kent A.D."/>
        </authorList>
    </citation>
    <scope>NUCLEOTIDE SEQUENCE</scope>
</reference>
<evidence type="ECO:0000259" key="1">
    <source>
        <dbReference type="PROSITE" id="PS50181"/>
    </source>
</evidence>
<dbReference type="SMART" id="SM00256">
    <property type="entry name" value="FBOX"/>
    <property type="match status" value="1"/>
</dbReference>
<proteinExistence type="predicted"/>
<dbReference type="PANTHER" id="PTHR31672">
    <property type="entry name" value="BNACNNG10540D PROTEIN"/>
    <property type="match status" value="1"/>
</dbReference>
<dbReference type="Gene3D" id="1.20.1280.50">
    <property type="match status" value="1"/>
</dbReference>
<dbReference type="InterPro" id="IPR006527">
    <property type="entry name" value="F-box-assoc_dom_typ1"/>
</dbReference>